<gene>
    <name evidence="3" type="ORF">SAMN05661044_01407</name>
</gene>
<dbReference type="InterPro" id="IPR036291">
    <property type="entry name" value="NAD(P)-bd_dom_sf"/>
</dbReference>
<dbReference type="SUPFAM" id="SSF51735">
    <property type="entry name" value="NAD(P)-binding Rossmann-fold domains"/>
    <property type="match status" value="1"/>
</dbReference>
<reference evidence="4" key="1">
    <citation type="submission" date="2016-10" db="EMBL/GenBank/DDBJ databases">
        <authorList>
            <person name="Varghese N."/>
            <person name="Submissions S."/>
        </authorList>
    </citation>
    <scope>NUCLEOTIDE SEQUENCE [LARGE SCALE GENOMIC DNA]</scope>
    <source>
        <strain evidence="4">DSM 18733</strain>
    </source>
</reference>
<dbReference type="AlphaFoldDB" id="A0A1H7KML0"/>
<evidence type="ECO:0000256" key="2">
    <source>
        <dbReference type="ARBA" id="ARBA00023002"/>
    </source>
</evidence>
<dbReference type="InterPro" id="IPR002347">
    <property type="entry name" value="SDR_fam"/>
</dbReference>
<keyword evidence="2" id="KW-0560">Oxidoreductase</keyword>
<dbReference type="RefSeq" id="WP_093320887.1">
    <property type="nucleotide sequence ID" value="NZ_FOAF01000001.1"/>
</dbReference>
<organism evidence="3 4">
    <name type="scientific">Olivibacter domesticus</name>
    <name type="common">Pseudosphingobacterium domesticum</name>
    <dbReference type="NCBI Taxonomy" id="407022"/>
    <lineage>
        <taxon>Bacteria</taxon>
        <taxon>Pseudomonadati</taxon>
        <taxon>Bacteroidota</taxon>
        <taxon>Sphingobacteriia</taxon>
        <taxon>Sphingobacteriales</taxon>
        <taxon>Sphingobacteriaceae</taxon>
        <taxon>Olivibacter</taxon>
    </lineage>
</organism>
<dbReference type="Pfam" id="PF00106">
    <property type="entry name" value="adh_short"/>
    <property type="match status" value="1"/>
</dbReference>
<name>A0A1H7KML0_OLID1</name>
<dbReference type="Proteomes" id="UP000199421">
    <property type="component" value="Unassembled WGS sequence"/>
</dbReference>
<evidence type="ECO:0000256" key="1">
    <source>
        <dbReference type="ARBA" id="ARBA00006484"/>
    </source>
</evidence>
<keyword evidence="4" id="KW-1185">Reference proteome</keyword>
<protein>
    <submittedName>
        <fullName evidence="3">NAD(P)-dependent dehydrogenase, short-chain alcohol dehydrogenase family</fullName>
    </submittedName>
</protein>
<dbReference type="STRING" id="407022.SAMN05661044_01407"/>
<evidence type="ECO:0000313" key="3">
    <source>
        <dbReference type="EMBL" id="SEK88103.1"/>
    </source>
</evidence>
<accession>A0A1H7KML0</accession>
<dbReference type="OrthoDB" id="597510at2"/>
<sequence>MPTILITGGHSGLGSECSKLLASTYHYNLILAGRSPAKMETFAAELRNSYEVKVDIIEMDTSSLTSVRSGVTQCLSMLDRGEIESLQGIICNAGVRLNGATTYSEDGYETTFATNYLGHVLLTELLIDRVASKGRIVFTSSGTHDPETVDGKTMRVAAEYSAIELAHTGKNGKKPIPNGKAYSTSKLCIILYAYELNRRLKKAGVMVSSIAFDPGATFDTGFLRSMPKLVQWLASTSFMRWVMKRSGITLGDVVLSGQFLAKIAADPMYSHGSGKYFQSNNGNLIERRSSKLSYDEQRAKKLWSDTKTLVHLQENETSSILP</sequence>
<dbReference type="PANTHER" id="PTHR24320:SF152">
    <property type="entry name" value="SHORT-CHAIN DEHYDROGENASE_REDUCTASE FAMILY PROTEIN"/>
    <property type="match status" value="1"/>
</dbReference>
<dbReference type="PANTHER" id="PTHR24320">
    <property type="entry name" value="RETINOL DEHYDROGENASE"/>
    <property type="match status" value="1"/>
</dbReference>
<comment type="similarity">
    <text evidence="1">Belongs to the short-chain dehydrogenases/reductases (SDR) family.</text>
</comment>
<proteinExistence type="inferred from homology"/>
<dbReference type="EMBL" id="FOAF01000001">
    <property type="protein sequence ID" value="SEK88103.1"/>
    <property type="molecule type" value="Genomic_DNA"/>
</dbReference>
<dbReference type="Gene3D" id="3.40.50.720">
    <property type="entry name" value="NAD(P)-binding Rossmann-like Domain"/>
    <property type="match status" value="1"/>
</dbReference>
<dbReference type="GO" id="GO:0016491">
    <property type="term" value="F:oxidoreductase activity"/>
    <property type="evidence" value="ECO:0007669"/>
    <property type="project" value="UniProtKB-KW"/>
</dbReference>
<dbReference type="PRINTS" id="PR00081">
    <property type="entry name" value="GDHRDH"/>
</dbReference>
<evidence type="ECO:0000313" key="4">
    <source>
        <dbReference type="Proteomes" id="UP000199421"/>
    </source>
</evidence>